<dbReference type="KEGG" id="pca:Pcar_1626"/>
<dbReference type="HOGENOM" id="CLU_2154757_0_0_7"/>
<dbReference type="Proteomes" id="UP000002534">
    <property type="component" value="Chromosome"/>
</dbReference>
<evidence type="ECO:0000313" key="1">
    <source>
        <dbReference type="EMBL" id="ABA88870.1"/>
    </source>
</evidence>
<gene>
    <name evidence="1" type="ordered locus">Pcar_1626</name>
</gene>
<dbReference type="AlphaFoldDB" id="Q3A437"/>
<keyword evidence="2" id="KW-1185">Reference proteome</keyword>
<evidence type="ECO:0000313" key="2">
    <source>
        <dbReference type="Proteomes" id="UP000002534"/>
    </source>
</evidence>
<dbReference type="RefSeq" id="WP_011341357.1">
    <property type="nucleotide sequence ID" value="NC_007498.2"/>
</dbReference>
<dbReference type="InterPro" id="IPR035093">
    <property type="entry name" value="RelE/ParE_toxin_dom_sf"/>
</dbReference>
<proteinExistence type="predicted"/>
<sequence>MDTYRFHSTASFAAKMSKIRRKDPTGYKRIRKVITRLLQNPSDADGVMHGVHHGRLKKYVGRRDYRLIYHWCEICRKDRDKLAKLCDHCKKLADRSVVFYDIYHKNEIHTLKHLHV</sequence>
<name>Q3A437_SYNC1</name>
<dbReference type="STRING" id="338963.Pcar_1626"/>
<reference evidence="2" key="1">
    <citation type="submission" date="2005-10" db="EMBL/GenBank/DDBJ databases">
        <title>Complete sequence of Pelobacter carbinolicus DSM 2380.</title>
        <authorList>
            <person name="Copeland A."/>
            <person name="Lucas S."/>
            <person name="Lapidus A."/>
            <person name="Barry K."/>
            <person name="Detter J.C."/>
            <person name="Glavina T."/>
            <person name="Hammon N."/>
            <person name="Israni S."/>
            <person name="Pitluck S."/>
            <person name="Chertkov O."/>
            <person name="Schmutz J."/>
            <person name="Larimer F."/>
            <person name="Land M."/>
            <person name="Kyrpides N."/>
            <person name="Ivanova N."/>
            <person name="Richardson P."/>
        </authorList>
    </citation>
    <scope>NUCLEOTIDE SEQUENCE [LARGE SCALE GENOMIC DNA]</scope>
    <source>
        <strain evidence="2">DSM 2380 / NBRC 103641 / GraBd1</strain>
    </source>
</reference>
<dbReference type="eggNOG" id="ENOG5032X0T">
    <property type="taxonomic scope" value="Bacteria"/>
</dbReference>
<organism evidence="1 2">
    <name type="scientific">Syntrophotalea carbinolica (strain DSM 2380 / NBRC 103641 / GraBd1)</name>
    <name type="common">Pelobacter carbinolicus</name>
    <dbReference type="NCBI Taxonomy" id="338963"/>
    <lineage>
        <taxon>Bacteria</taxon>
        <taxon>Pseudomonadati</taxon>
        <taxon>Thermodesulfobacteriota</taxon>
        <taxon>Desulfuromonadia</taxon>
        <taxon>Desulfuromonadales</taxon>
        <taxon>Syntrophotaleaceae</taxon>
        <taxon>Syntrophotalea</taxon>
    </lineage>
</organism>
<dbReference type="SUPFAM" id="SSF143011">
    <property type="entry name" value="RelE-like"/>
    <property type="match status" value="1"/>
</dbReference>
<reference evidence="1 2" key="2">
    <citation type="journal article" date="2012" name="BMC Genomics">
        <title>The genome of Pelobacter carbinolicus reveals surprising metabolic capabilities and physiological features.</title>
        <authorList>
            <person name="Aklujkar M."/>
            <person name="Haveman S.A."/>
            <person name="Didonato R.Jr."/>
            <person name="Chertkov O."/>
            <person name="Han C.S."/>
            <person name="Land M.L."/>
            <person name="Brown P."/>
            <person name="Lovley D.R."/>
        </authorList>
    </citation>
    <scope>NUCLEOTIDE SEQUENCE [LARGE SCALE GENOMIC DNA]</scope>
    <source>
        <strain evidence="2">DSM 2380 / NBRC 103641 / GraBd1</strain>
    </source>
</reference>
<dbReference type="OrthoDB" id="5396359at2"/>
<accession>Q3A437</accession>
<protein>
    <submittedName>
        <fullName evidence="1">Toxin, RelE family</fullName>
    </submittedName>
</protein>
<dbReference type="EMBL" id="CP000142">
    <property type="protein sequence ID" value="ABA88870.1"/>
    <property type="molecule type" value="Genomic_DNA"/>
</dbReference>